<organism evidence="1 2">
    <name type="scientific">Nocardioides astragali</name>
    <dbReference type="NCBI Taxonomy" id="1776736"/>
    <lineage>
        <taxon>Bacteria</taxon>
        <taxon>Bacillati</taxon>
        <taxon>Actinomycetota</taxon>
        <taxon>Actinomycetes</taxon>
        <taxon>Propionibacteriales</taxon>
        <taxon>Nocardioidaceae</taxon>
        <taxon>Nocardioides</taxon>
    </lineage>
</organism>
<proteinExistence type="predicted"/>
<sequence length="250" mass="27759">MPADTEMTTLVGELEALLASPDPVKRDEWGYGFVATWLGRGLVPPELRLQLGDEMARRLESDDIWVRCFAPLVLDALVTYGTFEARWLEPFARWYASETDLRGSDPELGWLHAVAHGADLLGTLGHHLDVRPSDMLELAARRLTLPTDFLWGDGEDERLGHAIALTLTHPRLTETDAVGWIDAVATSWASREPGPPPAWVSNAARTLRMVVVLTWTGVRSDNLPTTPLRHAAAVRARLVSTLHTLTPHLW</sequence>
<comment type="caution">
    <text evidence="1">The sequence shown here is derived from an EMBL/GenBank/DDBJ whole genome shotgun (WGS) entry which is preliminary data.</text>
</comment>
<dbReference type="InterPro" id="IPR021247">
    <property type="entry name" value="DUF2785"/>
</dbReference>
<reference evidence="2" key="1">
    <citation type="journal article" date="2019" name="Int. J. Syst. Evol. Microbiol.">
        <title>The Global Catalogue of Microorganisms (GCM) 10K type strain sequencing project: providing services to taxonomists for standard genome sequencing and annotation.</title>
        <authorList>
            <consortium name="The Broad Institute Genomics Platform"/>
            <consortium name="The Broad Institute Genome Sequencing Center for Infectious Disease"/>
            <person name="Wu L."/>
            <person name="Ma J."/>
        </authorList>
    </citation>
    <scope>NUCLEOTIDE SEQUENCE [LARGE SCALE GENOMIC DNA]</scope>
    <source>
        <strain evidence="2">FCH27</strain>
    </source>
</reference>
<accession>A0ABW2MXS2</accession>
<dbReference type="Pfam" id="PF10978">
    <property type="entry name" value="DUF2785"/>
    <property type="match status" value="1"/>
</dbReference>
<keyword evidence="2" id="KW-1185">Reference proteome</keyword>
<dbReference type="Proteomes" id="UP001596524">
    <property type="component" value="Unassembled WGS sequence"/>
</dbReference>
<gene>
    <name evidence="1" type="ORF">ACFQO6_00215</name>
</gene>
<evidence type="ECO:0000313" key="2">
    <source>
        <dbReference type="Proteomes" id="UP001596524"/>
    </source>
</evidence>
<dbReference type="EMBL" id="JBHTCH010000001">
    <property type="protein sequence ID" value="MFC7358673.1"/>
    <property type="molecule type" value="Genomic_DNA"/>
</dbReference>
<dbReference type="RefSeq" id="WP_255890554.1">
    <property type="nucleotide sequence ID" value="NZ_JAFMZM010000003.1"/>
</dbReference>
<evidence type="ECO:0000313" key="1">
    <source>
        <dbReference type="EMBL" id="MFC7358673.1"/>
    </source>
</evidence>
<name>A0ABW2MXS2_9ACTN</name>
<protein>
    <submittedName>
        <fullName evidence="1">DUF2785 domain-containing protein</fullName>
    </submittedName>
</protein>